<dbReference type="InterPro" id="IPR000182">
    <property type="entry name" value="GNAT_dom"/>
</dbReference>
<evidence type="ECO:0000259" key="1">
    <source>
        <dbReference type="Pfam" id="PF13302"/>
    </source>
</evidence>
<dbReference type="Proteomes" id="UP000058114">
    <property type="component" value="Chromosome"/>
</dbReference>
<organism evidence="2 3">
    <name type="scientific">Aeromonas schubertii</name>
    <dbReference type="NCBI Taxonomy" id="652"/>
    <lineage>
        <taxon>Bacteria</taxon>
        <taxon>Pseudomonadati</taxon>
        <taxon>Pseudomonadota</taxon>
        <taxon>Gammaproteobacteria</taxon>
        <taxon>Aeromonadales</taxon>
        <taxon>Aeromonadaceae</taxon>
        <taxon>Aeromonas</taxon>
    </lineage>
</organism>
<dbReference type="GO" id="GO:0016747">
    <property type="term" value="F:acyltransferase activity, transferring groups other than amino-acyl groups"/>
    <property type="evidence" value="ECO:0007669"/>
    <property type="project" value="InterPro"/>
</dbReference>
<evidence type="ECO:0000313" key="3">
    <source>
        <dbReference type="Proteomes" id="UP000058114"/>
    </source>
</evidence>
<accession>A0A0S2SKE8</accession>
<dbReference type="Pfam" id="PF13302">
    <property type="entry name" value="Acetyltransf_3"/>
    <property type="match status" value="1"/>
</dbReference>
<dbReference type="RefSeq" id="WP_050664701.1">
    <property type="nucleotide sequence ID" value="NZ_CDDB01000001.1"/>
</dbReference>
<dbReference type="KEGG" id="asr:WL1483_2730"/>
<name>A0A0S2SKE8_9GAMM</name>
<dbReference type="AlphaFoldDB" id="A0A0S2SKE8"/>
<evidence type="ECO:0000313" key="2">
    <source>
        <dbReference type="EMBL" id="ALP42149.1"/>
    </source>
</evidence>
<reference evidence="3" key="1">
    <citation type="submission" date="2015-10" db="EMBL/GenBank/DDBJ databases">
        <title>Complete Genome Sequence of Aeromonas schubertii strain WL1483.</title>
        <authorList>
            <person name="Liu L."/>
        </authorList>
    </citation>
    <scope>NUCLEOTIDE SEQUENCE [LARGE SCALE GENOMIC DNA]</scope>
    <source>
        <strain evidence="3">WL1483</strain>
    </source>
</reference>
<keyword evidence="2" id="KW-0966">Cell projection</keyword>
<dbReference type="OrthoDB" id="5358891at2"/>
<dbReference type="PATRIC" id="fig|652.5.peg.1722"/>
<protein>
    <submittedName>
        <fullName evidence="2">Flagellar modification protein FlmH</fullName>
    </submittedName>
</protein>
<gene>
    <name evidence="2" type="ORF">WL1483_2730</name>
</gene>
<dbReference type="STRING" id="652.WL1483_2730"/>
<keyword evidence="2" id="KW-0282">Flagellum</keyword>
<proteinExistence type="predicted"/>
<dbReference type="Gene3D" id="3.40.630.30">
    <property type="match status" value="1"/>
</dbReference>
<dbReference type="SUPFAM" id="SSF55729">
    <property type="entry name" value="Acyl-CoA N-acyltransferases (Nat)"/>
    <property type="match status" value="1"/>
</dbReference>
<dbReference type="InterPro" id="IPR016181">
    <property type="entry name" value="Acyl_CoA_acyltransferase"/>
</dbReference>
<keyword evidence="2" id="KW-0969">Cilium</keyword>
<reference evidence="2 3" key="2">
    <citation type="journal article" date="2016" name="Genome Announc.">
        <title>Complete Genome Sequence of the Highly Virulent Aeromonas schubertii Strain WL1483, Isolated from Diseased Snakehead Fish (Channa argus) in China.</title>
        <authorList>
            <person name="Liu L."/>
            <person name="Li N."/>
            <person name="Zhang D."/>
            <person name="Fu X."/>
            <person name="Shi C."/>
            <person name="Lin Q."/>
            <person name="Hao G."/>
        </authorList>
    </citation>
    <scope>NUCLEOTIDE SEQUENCE [LARGE SCALE GENOMIC DNA]</scope>
    <source>
        <strain evidence="2 3">WL1483</strain>
    </source>
</reference>
<dbReference type="EMBL" id="CP013067">
    <property type="protein sequence ID" value="ALP42149.1"/>
    <property type="molecule type" value="Genomic_DNA"/>
</dbReference>
<sequence length="174" mass="19933">MQYGIELRAVTPPDLRALRAWRNSDGVRLQMQDTRRILPAQQRAWFERIQQAPFEWHRVVWCRGLRAGYVNLKGCEGQPWQGQEGVDAGLYLGHSEVRHPMLAVAAALAQLDAAFDTLRVASIHTRVRIGNEAALRLNERLGYRVVARNDEFVTLALSPDDYHSANALLRRFFR</sequence>
<feature type="domain" description="N-acetyltransferase" evidence="1">
    <location>
        <begin position="6"/>
        <end position="144"/>
    </location>
</feature>